<dbReference type="Proteomes" id="UP000220639">
    <property type="component" value="Unassembled WGS sequence"/>
</dbReference>
<organism evidence="1 2">
    <name type="scientific">Klebsiella grimontii</name>
    <dbReference type="NCBI Taxonomy" id="2058152"/>
    <lineage>
        <taxon>Bacteria</taxon>
        <taxon>Pseudomonadati</taxon>
        <taxon>Pseudomonadota</taxon>
        <taxon>Gammaproteobacteria</taxon>
        <taxon>Enterobacterales</taxon>
        <taxon>Enterobacteriaceae</taxon>
        <taxon>Klebsiella/Raoultella group</taxon>
        <taxon>Klebsiella</taxon>
    </lineage>
</organism>
<accession>A0A285B5T6</accession>
<reference evidence="2" key="1">
    <citation type="submission" date="2017-08" db="EMBL/GenBank/DDBJ databases">
        <authorList>
            <person name="Brisse S."/>
        </authorList>
    </citation>
    <scope>NUCLEOTIDE SEQUENCE [LARGE SCALE GENOMIC DNA]</scope>
    <source>
        <strain evidence="2">06D021</strain>
    </source>
</reference>
<proteinExistence type="predicted"/>
<dbReference type="AlphaFoldDB" id="A0A285B5T6"/>
<evidence type="ECO:0000313" key="1">
    <source>
        <dbReference type="EMBL" id="SNU36334.1"/>
    </source>
</evidence>
<sequence>MGQNQPGEYKDTLQVQDRVDKQATLSIIVCNIQTIGENEDQEWIVSMRCAPLLAWWRQVASQRLPKRFI</sequence>
<dbReference type="EMBL" id="FZTC01000020">
    <property type="protein sequence ID" value="SNU36334.1"/>
    <property type="molecule type" value="Genomic_DNA"/>
</dbReference>
<protein>
    <submittedName>
        <fullName evidence="1">Uncharacterized protein</fullName>
    </submittedName>
</protein>
<name>A0A285B5T6_9ENTR</name>
<evidence type="ECO:0000313" key="2">
    <source>
        <dbReference type="Proteomes" id="UP000220639"/>
    </source>
</evidence>
<gene>
    <name evidence="1" type="ORF">KOSB73_270234</name>
</gene>